<dbReference type="RefSeq" id="WP_169494836.1">
    <property type="nucleotide sequence ID" value="NZ_JABBGM010000011.1"/>
</dbReference>
<name>A0A7Y0GAV4_9SPHN</name>
<keyword evidence="1" id="KW-0472">Membrane</keyword>
<feature type="transmembrane region" description="Helical" evidence="1">
    <location>
        <begin position="84"/>
        <end position="104"/>
    </location>
</feature>
<keyword evidence="3" id="KW-1185">Reference proteome</keyword>
<evidence type="ECO:0000313" key="2">
    <source>
        <dbReference type="EMBL" id="NML95631.1"/>
    </source>
</evidence>
<protein>
    <submittedName>
        <fullName evidence="2">DUF1499 domain-containing protein</fullName>
    </submittedName>
</protein>
<feature type="transmembrane region" description="Helical" evidence="1">
    <location>
        <begin position="20"/>
        <end position="40"/>
    </location>
</feature>
<comment type="caution">
    <text evidence="2">The sequence shown here is derived from an EMBL/GenBank/DDBJ whole genome shotgun (WGS) entry which is preliminary data.</text>
</comment>
<feature type="transmembrane region" description="Helical" evidence="1">
    <location>
        <begin position="46"/>
        <end position="72"/>
    </location>
</feature>
<proteinExistence type="predicted"/>
<keyword evidence="1" id="KW-1133">Transmembrane helix</keyword>
<sequence length="251" mass="26466">MSNAKDEDDGKWTRRLSTWARTLAILGLIIAIIGVTLGRYDVVPKLVGFGGLALGGLVALVAFVLGVIGLLLGLRHRSPARGRAILAIVLSLPFVAFIATRPALSGKVPAIHDITTDLANPPAFTKLPLRADNLAGVGTVDNWRKIHAAAYGDIKTVRIARAPAQVIANAARIAKENGWEIALNDPTAGKLEATASVSFIRFHDDIAVRATSADNGTASIVDVRSVSRIGVSDMGVNAKRIRSFLAQLQGA</sequence>
<reference evidence="2 3" key="1">
    <citation type="submission" date="2020-04" db="EMBL/GenBank/DDBJ databases">
        <title>Novosphingobium sp. TW-4 isolated from soil.</title>
        <authorList>
            <person name="Dahal R.H."/>
            <person name="Chaudhary D.K."/>
        </authorList>
    </citation>
    <scope>NUCLEOTIDE SEQUENCE [LARGE SCALE GENOMIC DNA]</scope>
    <source>
        <strain evidence="2 3">TW-4</strain>
    </source>
</reference>
<accession>A0A7Y0GAV4</accession>
<gene>
    <name evidence="2" type="ORF">HHL27_18310</name>
</gene>
<dbReference type="EMBL" id="JABBGM010000011">
    <property type="protein sequence ID" value="NML95631.1"/>
    <property type="molecule type" value="Genomic_DNA"/>
</dbReference>
<evidence type="ECO:0000313" key="3">
    <source>
        <dbReference type="Proteomes" id="UP000583556"/>
    </source>
</evidence>
<evidence type="ECO:0000256" key="1">
    <source>
        <dbReference type="SAM" id="Phobius"/>
    </source>
</evidence>
<organism evidence="2 3">
    <name type="scientific">Novosphingobium olei</name>
    <dbReference type="NCBI Taxonomy" id="2728851"/>
    <lineage>
        <taxon>Bacteria</taxon>
        <taxon>Pseudomonadati</taxon>
        <taxon>Pseudomonadota</taxon>
        <taxon>Alphaproteobacteria</taxon>
        <taxon>Sphingomonadales</taxon>
        <taxon>Sphingomonadaceae</taxon>
        <taxon>Novosphingobium</taxon>
    </lineage>
</organism>
<keyword evidence="1" id="KW-0812">Transmembrane</keyword>
<dbReference type="AlphaFoldDB" id="A0A7Y0GAV4"/>
<dbReference type="InterPro" id="IPR010865">
    <property type="entry name" value="DUF1499"/>
</dbReference>
<dbReference type="Proteomes" id="UP000583556">
    <property type="component" value="Unassembled WGS sequence"/>
</dbReference>
<dbReference type="Pfam" id="PF07386">
    <property type="entry name" value="DUF1499"/>
    <property type="match status" value="1"/>
</dbReference>